<feature type="compositionally biased region" description="Low complexity" evidence="2">
    <location>
        <begin position="279"/>
        <end position="298"/>
    </location>
</feature>
<dbReference type="Gene3D" id="1.20.1260.10">
    <property type="match status" value="1"/>
</dbReference>
<dbReference type="EMBL" id="RKHG01000001">
    <property type="protein sequence ID" value="ROR54785.1"/>
    <property type="molecule type" value="Genomic_DNA"/>
</dbReference>
<evidence type="ECO:0000256" key="2">
    <source>
        <dbReference type="SAM" id="MobiDB-lite"/>
    </source>
</evidence>
<proteinExistence type="predicted"/>
<feature type="compositionally biased region" description="Gly residues" evidence="2">
    <location>
        <begin position="255"/>
        <end position="271"/>
    </location>
</feature>
<evidence type="ECO:0000313" key="4">
    <source>
        <dbReference type="EMBL" id="ROR54785.1"/>
    </source>
</evidence>
<sequence length="298" mass="31724">MRRLCPPCGVAANRRTPVPRRWIPDGWSPGLLLGHLGAHGVHVQAPDLLDELVQYGGRERAGLPEDRAAVAEGHQGGDGLAQPAQKADAELASAPTFSREEERMARDLYAALAKKYDDALPFSRITLSEQRHFDAVGTLMTRYGVADPSAGKAAGKYADEDIQKLYAGWLAQGSKSLEDAHQGGIDLEKRDIADLQRELKAVKQSNVKLVLERLLAGSENHLRAFTAAKDGTLGQMGGRQGRRGGQDMGRSGQAGQRGGKGMGMRAGGGQGLSSRRRSGTAIRTPAAAATWTAPMTGL</sequence>
<dbReference type="Proteomes" id="UP000275749">
    <property type="component" value="Unassembled WGS sequence"/>
</dbReference>
<gene>
    <name evidence="4" type="ORF">EDD41_2015</name>
</gene>
<evidence type="ECO:0000256" key="1">
    <source>
        <dbReference type="SAM" id="Coils"/>
    </source>
</evidence>
<evidence type="ECO:0000313" key="5">
    <source>
        <dbReference type="Proteomes" id="UP000275749"/>
    </source>
</evidence>
<dbReference type="InterPro" id="IPR012347">
    <property type="entry name" value="Ferritin-like"/>
</dbReference>
<dbReference type="Pfam" id="PF09968">
    <property type="entry name" value="DUF2202"/>
    <property type="match status" value="1"/>
</dbReference>
<dbReference type="CDD" id="cd01048">
    <property type="entry name" value="Ferritin_like_AB2"/>
    <property type="match status" value="1"/>
</dbReference>
<comment type="caution">
    <text evidence="4">The sequence shown here is derived from an EMBL/GenBank/DDBJ whole genome shotgun (WGS) entry which is preliminary data.</text>
</comment>
<dbReference type="InterPro" id="IPR019243">
    <property type="entry name" value="DUF2202"/>
</dbReference>
<accession>A0A3N1ZVC6</accession>
<organism evidence="4 5">
    <name type="scientific">Luteococcus japonicus</name>
    <dbReference type="NCBI Taxonomy" id="33984"/>
    <lineage>
        <taxon>Bacteria</taxon>
        <taxon>Bacillati</taxon>
        <taxon>Actinomycetota</taxon>
        <taxon>Actinomycetes</taxon>
        <taxon>Propionibacteriales</taxon>
        <taxon>Propionibacteriaceae</taxon>
        <taxon>Luteococcus</taxon>
    </lineage>
</organism>
<reference evidence="4 5" key="1">
    <citation type="submission" date="2018-11" db="EMBL/GenBank/DDBJ databases">
        <title>Sequencing the genomes of 1000 actinobacteria strains.</title>
        <authorList>
            <person name="Klenk H.-P."/>
        </authorList>
    </citation>
    <scope>NUCLEOTIDE SEQUENCE [LARGE SCALE GENOMIC DNA]</scope>
    <source>
        <strain evidence="4 5">DSM 10546</strain>
    </source>
</reference>
<protein>
    <recommendedName>
        <fullName evidence="3">DUF2202 domain-containing protein</fullName>
    </recommendedName>
</protein>
<feature type="coiled-coil region" evidence="1">
    <location>
        <begin position="185"/>
        <end position="212"/>
    </location>
</feature>
<feature type="domain" description="DUF2202" evidence="3">
    <location>
        <begin position="97"/>
        <end position="227"/>
    </location>
</feature>
<name>A0A3N1ZVC6_9ACTN</name>
<dbReference type="SUPFAM" id="SSF47240">
    <property type="entry name" value="Ferritin-like"/>
    <property type="match status" value="1"/>
</dbReference>
<evidence type="ECO:0000259" key="3">
    <source>
        <dbReference type="Pfam" id="PF09968"/>
    </source>
</evidence>
<dbReference type="AlphaFoldDB" id="A0A3N1ZVC6"/>
<keyword evidence="1" id="KW-0175">Coiled coil</keyword>
<feature type="region of interest" description="Disordered" evidence="2">
    <location>
        <begin position="232"/>
        <end position="298"/>
    </location>
</feature>
<dbReference type="InterPro" id="IPR009078">
    <property type="entry name" value="Ferritin-like_SF"/>
</dbReference>